<comment type="caution">
    <text evidence="1">The sequence shown here is derived from an EMBL/GenBank/DDBJ whole genome shotgun (WGS) entry which is preliminary data.</text>
</comment>
<dbReference type="InterPro" id="IPR029063">
    <property type="entry name" value="SAM-dependent_MTases_sf"/>
</dbReference>
<accession>A0ABS9YTE5</accession>
<dbReference type="Proteomes" id="UP001139068">
    <property type="component" value="Unassembled WGS sequence"/>
</dbReference>
<name>A0ABS9YTE5_9MYCO</name>
<protein>
    <submittedName>
        <fullName evidence="1">Uncharacterized protein</fullName>
    </submittedName>
</protein>
<dbReference type="EMBL" id="JAIVFL010000001">
    <property type="protein sequence ID" value="MCI4674466.1"/>
    <property type="molecule type" value="Genomic_DNA"/>
</dbReference>
<evidence type="ECO:0000313" key="1">
    <source>
        <dbReference type="EMBL" id="MCI4674466.1"/>
    </source>
</evidence>
<sequence>MREVVAPKPWPFDEAAVGLYRCEQKGRGVLSYPAYLYGLLAAARTAQAVGVNAVTALEFGVAGGNGLRAMQRHAQVVSAWYGLDVTIVGLDSGGGLLPSSEPRDCAFALQEGEFAMDHAALAPHLEGIELVLGDVESTVTSLTSRIADGDLPPLGFVAHDLDVYRGTLAALTALGALPVEAVLPRVPMYFDDLSGYPYTTQTGERAAIDDFNQVSDTRKIGRVENLEQTLGGSAHWANWPRHVHLMHVFDHPAYNAAERVAHADLRLRDTSSGR</sequence>
<gene>
    <name evidence="1" type="ORF">K9U37_05815</name>
</gene>
<dbReference type="Gene3D" id="3.40.50.150">
    <property type="entry name" value="Vaccinia Virus protein VP39"/>
    <property type="match status" value="1"/>
</dbReference>
<dbReference type="RefSeq" id="WP_243070896.1">
    <property type="nucleotide sequence ID" value="NZ_JAIVFL010000001.1"/>
</dbReference>
<evidence type="ECO:0000313" key="2">
    <source>
        <dbReference type="Proteomes" id="UP001139068"/>
    </source>
</evidence>
<organism evidence="1 2">
    <name type="scientific">Candidatus Mycolicibacterium alkanivorans</name>
    <dbReference type="NCBI Taxonomy" id="2954114"/>
    <lineage>
        <taxon>Bacteria</taxon>
        <taxon>Bacillati</taxon>
        <taxon>Actinomycetota</taxon>
        <taxon>Actinomycetes</taxon>
        <taxon>Mycobacteriales</taxon>
        <taxon>Mycobacteriaceae</taxon>
        <taxon>Mycolicibacterium</taxon>
    </lineage>
</organism>
<keyword evidence="2" id="KW-1185">Reference proteome</keyword>
<reference evidence="1" key="1">
    <citation type="journal article" date="2022" name="ISME J.">
        <title>Identification of active gaseous-alkane degraders at natural gas seeps.</title>
        <authorList>
            <person name="Farhan Ul Haque M."/>
            <person name="Hernandez M."/>
            <person name="Crombie A.T."/>
            <person name="Murrell J.C."/>
        </authorList>
    </citation>
    <scope>NUCLEOTIDE SEQUENCE</scope>
    <source>
        <strain evidence="1">ANDR5</strain>
    </source>
</reference>
<proteinExistence type="predicted"/>